<keyword evidence="2" id="KW-1133">Transmembrane helix</keyword>
<protein>
    <recommendedName>
        <fullName evidence="3">Phospholipase C/D domain-containing protein</fullName>
    </recommendedName>
</protein>
<keyword evidence="2" id="KW-0812">Transmembrane</keyword>
<feature type="transmembrane region" description="Helical" evidence="2">
    <location>
        <begin position="42"/>
        <end position="61"/>
    </location>
</feature>
<dbReference type="EMBL" id="CP002467">
    <property type="protein sequence ID" value="ADV84093.1"/>
    <property type="molecule type" value="Genomic_DNA"/>
</dbReference>
<evidence type="ECO:0000313" key="4">
    <source>
        <dbReference type="EMBL" id="ADV84093.1"/>
    </source>
</evidence>
<dbReference type="KEGG" id="tsa:AciPR4_3339"/>
<dbReference type="InterPro" id="IPR029002">
    <property type="entry name" value="PLPC/GPLD1"/>
</dbReference>
<proteinExistence type="predicted"/>
<evidence type="ECO:0000256" key="2">
    <source>
        <dbReference type="SAM" id="Phobius"/>
    </source>
</evidence>
<keyword evidence="5" id="KW-1185">Reference proteome</keyword>
<keyword evidence="2" id="KW-0472">Membrane</keyword>
<dbReference type="AlphaFoldDB" id="E8V8Q6"/>
<dbReference type="HOGENOM" id="CLU_559923_0_0_0"/>
<accession>E8V8Q6</accession>
<organism evidence="4 5">
    <name type="scientific">Terriglobus saanensis (strain ATCC BAA-1853 / DSM 23119 / SP1PR4)</name>
    <dbReference type="NCBI Taxonomy" id="401053"/>
    <lineage>
        <taxon>Bacteria</taxon>
        <taxon>Pseudomonadati</taxon>
        <taxon>Acidobacteriota</taxon>
        <taxon>Terriglobia</taxon>
        <taxon>Terriglobales</taxon>
        <taxon>Acidobacteriaceae</taxon>
        <taxon>Terriglobus</taxon>
    </lineage>
</organism>
<evidence type="ECO:0000259" key="3">
    <source>
        <dbReference type="Pfam" id="PF00882"/>
    </source>
</evidence>
<feature type="region of interest" description="Disordered" evidence="1">
    <location>
        <begin position="487"/>
        <end position="512"/>
    </location>
</feature>
<gene>
    <name evidence="4" type="ordered locus">AciPR4_3339</name>
</gene>
<feature type="compositionally biased region" description="Polar residues" evidence="1">
    <location>
        <begin position="496"/>
        <end position="512"/>
    </location>
</feature>
<feature type="region of interest" description="Disordered" evidence="1">
    <location>
        <begin position="371"/>
        <end position="390"/>
    </location>
</feature>
<evidence type="ECO:0000256" key="1">
    <source>
        <dbReference type="SAM" id="MobiDB-lite"/>
    </source>
</evidence>
<dbReference type="Proteomes" id="UP000006844">
    <property type="component" value="Chromosome"/>
</dbReference>
<feature type="domain" description="Phospholipase C/D" evidence="3">
    <location>
        <begin position="62"/>
        <end position="234"/>
    </location>
</feature>
<dbReference type="eggNOG" id="ENOG502Z7M7">
    <property type="taxonomic scope" value="Bacteria"/>
</dbReference>
<sequence length="512" mass="56811">MFKEPNCREHNHPQTNAVCSKSQPFVEKVIPLVMHLRFRRSIFCLCVLLCSVAPLGAYSVLTHEEIVDMAWTQHSVPLLKARFPGITPEQIKEAHAYAYGGCIIQDLGYYPKSSKAFSDLLHYVRTGDFVEALLRDASTPDELAFALGALAHYTADSIGHPYVNQVTAMEFPKLRKKYGPIVTYEQDKTAHLRTEFGFDVVGVARGKYAQEDYRTFIGFEVAKPLLNRAFEETYGLKLTDLLTNEDRSIGTARWAVSTLIPKMTKVALLTYHDQIEHATPGFDVKKFRYRMNRTTYEKNWGKTYQKPGFGSHLLAILITILPKIGPLKALKLQLPNGDEQTIYIHSVNETVDRYQAQIDLLKGSSVAQAIPDASSDGLHPDADAAQGTDPASVGHVEALNAARMPLDLPPIDLDTGKPIAPGEYELSDKAHADLLARIVREDKAGLPAELHQHLLNYYVGPDASKNTLEKKPKDWAKVQANLQTLKTLPDGPVSVPSATTETPEKATSNVPL</sequence>
<dbReference type="Pfam" id="PF00882">
    <property type="entry name" value="Zn_dep_PLPC"/>
    <property type="match status" value="1"/>
</dbReference>
<reference evidence="4 5" key="1">
    <citation type="journal article" date="2012" name="Stand. Genomic Sci.">
        <title>Complete genome sequence of Terriglobus saanensis type strain SP1PR4(T), an Acidobacteria from tundra soil.</title>
        <authorList>
            <person name="Rawat S.R."/>
            <person name="Mannisto M.K."/>
            <person name="Starovoytov V."/>
            <person name="Goodwin L."/>
            <person name="Nolan M."/>
            <person name="Hauser L."/>
            <person name="Land M."/>
            <person name="Davenport K.W."/>
            <person name="Woyke T."/>
            <person name="Haggblom M.M."/>
        </authorList>
    </citation>
    <scope>NUCLEOTIDE SEQUENCE</scope>
    <source>
        <strain evidence="5">ATCC BAA-1853 / DSM 23119 / SP1PR4</strain>
    </source>
</reference>
<name>E8V8Q6_TERSS</name>
<evidence type="ECO:0000313" key="5">
    <source>
        <dbReference type="Proteomes" id="UP000006844"/>
    </source>
</evidence>